<dbReference type="SUPFAM" id="SSF102705">
    <property type="entry name" value="NIF3 (NGG1p interacting factor 3)-like"/>
    <property type="match status" value="1"/>
</dbReference>
<dbReference type="EMBL" id="CP120682">
    <property type="protein sequence ID" value="WKN38477.1"/>
    <property type="molecule type" value="Genomic_DNA"/>
</dbReference>
<proteinExistence type="inferred from homology"/>
<dbReference type="InterPro" id="IPR036069">
    <property type="entry name" value="DUF34/NIF3_sf"/>
</dbReference>
<comment type="similarity">
    <text evidence="1">Belongs to the GTP cyclohydrolase I type 2/NIF3 family.</text>
</comment>
<keyword evidence="2 3" id="KW-0479">Metal-binding</keyword>
<name>A0AA49GQ61_9BACT</name>
<evidence type="ECO:0000256" key="3">
    <source>
        <dbReference type="PIRSR" id="PIRSR602678-1"/>
    </source>
</evidence>
<dbReference type="AlphaFoldDB" id="A0AA49GQ61"/>
<feature type="binding site" evidence="3">
    <location>
        <position position="279"/>
    </location>
    <ligand>
        <name>a divalent metal cation</name>
        <dbReference type="ChEBI" id="CHEBI:60240"/>
        <label>1</label>
    </ligand>
</feature>
<evidence type="ECO:0000256" key="2">
    <source>
        <dbReference type="ARBA" id="ARBA00022723"/>
    </source>
</evidence>
<dbReference type="GO" id="GO:0005737">
    <property type="term" value="C:cytoplasm"/>
    <property type="evidence" value="ECO:0007669"/>
    <property type="project" value="TreeGrafter"/>
</dbReference>
<dbReference type="Gene3D" id="3.40.1390.30">
    <property type="entry name" value="NIF3 (NGG1p interacting factor 3)-like"/>
    <property type="match status" value="2"/>
</dbReference>
<dbReference type="PANTHER" id="PTHR13799:SF14">
    <property type="entry name" value="GTP CYCLOHYDROLASE 1 TYPE 2 HOMOLOG"/>
    <property type="match status" value="1"/>
</dbReference>
<sequence length="311" mass="35043">MNAKHNLPLFHQTPKRRKFITDLGKVAGAAAFLSSPFVSMANTSLASNAPMTVGDVMDLFIAEIPEGPFKQTVDTLKAGNRDIEVTGIATSMFATLDVIQQAIEMKANFIIAHEPTYYNHLDDTNWLKGDEVYQYKAELLKKNNMAVWRNHDYIHTHFPDGVQTGVVKKLGWEEYYNPKERNRYQIPATSLKDLIDHVKESLGIDTVRYIGDLSQSCQKVLLMPGASGGKRQIEMISKEKPDVLICGEISEWETAEYVRDARIKGENLSLVVMGHIDSEEPGSEFMAEWLQKNVPDIKVTHIPAKNPLSFY</sequence>
<dbReference type="InterPro" id="IPR002678">
    <property type="entry name" value="DUF34/NIF3"/>
</dbReference>
<organism evidence="4">
    <name type="scientific">Roseihalotalea indica</name>
    <dbReference type="NCBI Taxonomy" id="2867963"/>
    <lineage>
        <taxon>Bacteria</taxon>
        <taxon>Pseudomonadati</taxon>
        <taxon>Bacteroidota</taxon>
        <taxon>Cytophagia</taxon>
        <taxon>Cytophagales</taxon>
        <taxon>Catalimonadaceae</taxon>
        <taxon>Roseihalotalea</taxon>
    </lineage>
</organism>
<evidence type="ECO:0000256" key="1">
    <source>
        <dbReference type="ARBA" id="ARBA00006964"/>
    </source>
</evidence>
<protein>
    <submittedName>
        <fullName evidence="4">Nif3-like dinuclear metal center hexameric protein</fullName>
    </submittedName>
</protein>
<reference evidence="4" key="2">
    <citation type="journal article" date="2024" name="Antonie Van Leeuwenhoek">
        <title>Roseihalotalea indica gen. nov., sp. nov., a halophilic Bacteroidetes from mesopelagic Southwest Indian Ocean with higher carbohydrate metabolic potential.</title>
        <authorList>
            <person name="Chen B."/>
            <person name="Zhang M."/>
            <person name="Lin D."/>
            <person name="Ye J."/>
            <person name="Tang K."/>
        </authorList>
    </citation>
    <scope>NUCLEOTIDE SEQUENCE</scope>
    <source>
        <strain evidence="4">TK19036</strain>
    </source>
</reference>
<feature type="binding site" evidence="3">
    <location>
        <position position="113"/>
    </location>
    <ligand>
        <name>a divalent metal cation</name>
        <dbReference type="ChEBI" id="CHEBI:60240"/>
        <label>1</label>
    </ligand>
</feature>
<dbReference type="Pfam" id="PF01784">
    <property type="entry name" value="DUF34_NIF3"/>
    <property type="match status" value="1"/>
</dbReference>
<dbReference type="PANTHER" id="PTHR13799">
    <property type="entry name" value="NGG1 INTERACTING FACTOR 3"/>
    <property type="match status" value="1"/>
</dbReference>
<gene>
    <name evidence="4" type="ORF">K4G66_07145</name>
</gene>
<feature type="binding site" evidence="3">
    <location>
        <position position="275"/>
    </location>
    <ligand>
        <name>a divalent metal cation</name>
        <dbReference type="ChEBI" id="CHEBI:60240"/>
        <label>1</label>
    </ligand>
</feature>
<reference evidence="4" key="1">
    <citation type="journal article" date="2023" name="Comput. Struct. Biotechnol. J.">
        <title>Discovery of a novel marine Bacteroidetes with a rich repertoire of carbohydrate-active enzymes.</title>
        <authorList>
            <person name="Chen B."/>
            <person name="Liu G."/>
            <person name="Chen Q."/>
            <person name="Wang H."/>
            <person name="Liu L."/>
            <person name="Tang K."/>
        </authorList>
    </citation>
    <scope>NUCLEOTIDE SEQUENCE</scope>
    <source>
        <strain evidence="4">TK19036</strain>
    </source>
</reference>
<dbReference type="GO" id="GO:0046872">
    <property type="term" value="F:metal ion binding"/>
    <property type="evidence" value="ECO:0007669"/>
    <property type="project" value="UniProtKB-KW"/>
</dbReference>
<accession>A0AA49GQ61</accession>
<evidence type="ECO:0000313" key="4">
    <source>
        <dbReference type="EMBL" id="WKN38477.1"/>
    </source>
</evidence>